<sequence>MFFAAYVDESYDLNIGVYILTANIVDLADAEETRSTLRGLQQGGEKLHWNKEPQQRRNESVKVVSAFGLASVSVIGRATHLRAERGRRKCMEVLLPELEQAGADTIMFEARQARNARHETTGTTSTWWTHADEKS</sequence>
<dbReference type="EMBL" id="JAVDXW010000001">
    <property type="protein sequence ID" value="MDR7302734.1"/>
    <property type="molecule type" value="Genomic_DNA"/>
</dbReference>
<evidence type="ECO:0000313" key="2">
    <source>
        <dbReference type="EMBL" id="MDR7302734.1"/>
    </source>
</evidence>
<feature type="region of interest" description="Disordered" evidence="1">
    <location>
        <begin position="115"/>
        <end position="135"/>
    </location>
</feature>
<dbReference type="AlphaFoldDB" id="A0AAE3ZFS0"/>
<comment type="caution">
    <text evidence="2">The sequence shown here is derived from an EMBL/GenBank/DDBJ whole genome shotgun (WGS) entry which is preliminary data.</text>
</comment>
<name>A0AAE3ZFS0_9ACTN</name>
<accession>A0AAE3ZFS0</accession>
<evidence type="ECO:0000313" key="3">
    <source>
        <dbReference type="Proteomes" id="UP001180845"/>
    </source>
</evidence>
<dbReference type="Proteomes" id="UP001180845">
    <property type="component" value="Unassembled WGS sequence"/>
</dbReference>
<evidence type="ECO:0000256" key="1">
    <source>
        <dbReference type="SAM" id="MobiDB-lite"/>
    </source>
</evidence>
<organism evidence="2 3">
    <name type="scientific">Haloactinomyces albus</name>
    <dbReference type="NCBI Taxonomy" id="1352928"/>
    <lineage>
        <taxon>Bacteria</taxon>
        <taxon>Bacillati</taxon>
        <taxon>Actinomycetota</taxon>
        <taxon>Actinomycetes</taxon>
        <taxon>Actinopolysporales</taxon>
        <taxon>Actinopolysporaceae</taxon>
        <taxon>Haloactinomyces</taxon>
    </lineage>
</organism>
<keyword evidence="3" id="KW-1185">Reference proteome</keyword>
<reference evidence="2" key="1">
    <citation type="submission" date="2023-07" db="EMBL/GenBank/DDBJ databases">
        <title>Sequencing the genomes of 1000 actinobacteria strains.</title>
        <authorList>
            <person name="Klenk H.-P."/>
        </authorList>
    </citation>
    <scope>NUCLEOTIDE SEQUENCE</scope>
    <source>
        <strain evidence="2">DSM 45977</strain>
    </source>
</reference>
<gene>
    <name evidence="2" type="ORF">JOF55_002915</name>
</gene>
<protein>
    <recommendedName>
        <fullName evidence="4">DUF3800 domain-containing protein</fullName>
    </recommendedName>
</protein>
<proteinExistence type="predicted"/>
<dbReference type="RefSeq" id="WP_310274514.1">
    <property type="nucleotide sequence ID" value="NZ_JAVDXW010000001.1"/>
</dbReference>
<evidence type="ECO:0008006" key="4">
    <source>
        <dbReference type="Google" id="ProtNLM"/>
    </source>
</evidence>